<dbReference type="GO" id="GO:0008483">
    <property type="term" value="F:transaminase activity"/>
    <property type="evidence" value="ECO:0007669"/>
    <property type="project" value="TreeGrafter"/>
</dbReference>
<dbReference type="AlphaFoldDB" id="L0HCI8"/>
<dbReference type="GeneID" id="14307810"/>
<dbReference type="eggNOG" id="arCOG00118">
    <property type="taxonomic scope" value="Archaea"/>
</dbReference>
<dbReference type="Pfam" id="PF01041">
    <property type="entry name" value="DegT_DnrJ_EryC1"/>
    <property type="match status" value="1"/>
</dbReference>
<reference evidence="3" key="1">
    <citation type="submission" date="2011-12" db="EMBL/GenBank/DDBJ databases">
        <title>Complete sequence of Methanoregula formicicum SMSP.</title>
        <authorList>
            <person name="Lucas S."/>
            <person name="Han J."/>
            <person name="Lapidus A."/>
            <person name="Cheng J.-F."/>
            <person name="Goodwin L."/>
            <person name="Pitluck S."/>
            <person name="Peters L."/>
            <person name="Ovchinnikova G."/>
            <person name="Teshima H."/>
            <person name="Detter J.C."/>
            <person name="Han C."/>
            <person name="Tapia R."/>
            <person name="Land M."/>
            <person name="Hauser L."/>
            <person name="Kyrpides N."/>
            <person name="Ivanova N."/>
            <person name="Pagani I."/>
            <person name="Imachi H."/>
            <person name="Tamaki H."/>
            <person name="Sekiguchi Y."/>
            <person name="Kamagata Y."/>
            <person name="Cadillo-Quiroz H."/>
            <person name="Zinder S."/>
            <person name="Liu W.-T."/>
            <person name="Woyke T."/>
        </authorList>
    </citation>
    <scope>NUCLEOTIDE SEQUENCE [LARGE SCALE GENOMIC DNA]</scope>
    <source>
        <strain evidence="3">DSM 22288 / NBRC 105244 / SMSP</strain>
    </source>
</reference>
<sequence precursor="true">MTKIPIARPSPGKEEDRAVSAVIQSGMLAQGPAVAQFENLFADYCSVKHAIAVNSGTAALHTAVACAGITTGDEVIVPTFSFFATASCVSMCGAKPVFVDVDEKTFNLDPDAVSRAITRKTKAVIGVHLFGQPFDIRPVQEICSDHKIALIEDAAQAHGAQYQGKPVGGFGKAGCFSFYPTKNMTTGEGGAITTDDDQYAARMRMFINHGQSEKYRHAMIGYNYRLTDIGGAIGSEQLKKLPAYNKTRAANAAYLDKHLQKKGLIIPQRRDGTVHVYHQYVVRITPDFPMKRAELMTYLAERGIGTAVHYPIPIHSQPVYLEQNKKKVSCPVSEQLCDEVLSLPVHPNVTKPMLEEICSTINGVM</sequence>
<dbReference type="InterPro" id="IPR015424">
    <property type="entry name" value="PyrdxlP-dep_Trfase"/>
</dbReference>
<organism evidence="2 3">
    <name type="scientific">Methanoregula formicica (strain DSM 22288 / NBRC 105244 / SMSP)</name>
    <dbReference type="NCBI Taxonomy" id="593750"/>
    <lineage>
        <taxon>Archaea</taxon>
        <taxon>Methanobacteriati</taxon>
        <taxon>Methanobacteriota</taxon>
        <taxon>Stenosarchaea group</taxon>
        <taxon>Methanomicrobia</taxon>
        <taxon>Methanomicrobiales</taxon>
        <taxon>Methanoregulaceae</taxon>
        <taxon>Methanoregula</taxon>
    </lineage>
</organism>
<evidence type="ECO:0000256" key="1">
    <source>
        <dbReference type="RuleBase" id="RU004508"/>
    </source>
</evidence>
<protein>
    <submittedName>
        <fullName evidence="2">Putative PLP-dependent enzyme possibly involved in cell wall biogenesis</fullName>
    </submittedName>
</protein>
<name>L0HCI8_METFS</name>
<gene>
    <name evidence="2" type="ordered locus">Metfor_1421</name>
</gene>
<dbReference type="InterPro" id="IPR000653">
    <property type="entry name" value="DegT/StrS_aminotransferase"/>
</dbReference>
<keyword evidence="1" id="KW-0663">Pyridoxal phosphate</keyword>
<dbReference type="Gene3D" id="3.40.640.10">
    <property type="entry name" value="Type I PLP-dependent aspartate aminotransferase-like (Major domain)"/>
    <property type="match status" value="1"/>
</dbReference>
<dbReference type="GO" id="GO:0030170">
    <property type="term" value="F:pyridoxal phosphate binding"/>
    <property type="evidence" value="ECO:0007669"/>
    <property type="project" value="TreeGrafter"/>
</dbReference>
<dbReference type="PANTHER" id="PTHR30244">
    <property type="entry name" value="TRANSAMINASE"/>
    <property type="match status" value="1"/>
</dbReference>
<dbReference type="CDD" id="cd00616">
    <property type="entry name" value="AHBA_syn"/>
    <property type="match status" value="1"/>
</dbReference>
<accession>L0HCI8</accession>
<dbReference type="Proteomes" id="UP000010824">
    <property type="component" value="Chromosome"/>
</dbReference>
<keyword evidence="3" id="KW-1185">Reference proteome</keyword>
<reference evidence="2 3" key="2">
    <citation type="journal article" date="2014" name="Genome Announc.">
        <title>Complete Genome Sequence of Methanoregula formicica SMSPT, a Mesophilic Hydrogenotrophic Methanogen Isolated from a Methanogenic Upflow Anaerobic Sludge Blanket Reactor.</title>
        <authorList>
            <person name="Yamamoto K."/>
            <person name="Tamaki H."/>
            <person name="Cadillo-Quiroz H."/>
            <person name="Imachi H."/>
            <person name="Kyrpides N."/>
            <person name="Woyke T."/>
            <person name="Goodwin L."/>
            <person name="Zinder S.H."/>
            <person name="Kamagata Y."/>
            <person name="Liu W.T."/>
        </authorList>
    </citation>
    <scope>NUCLEOTIDE SEQUENCE [LARGE SCALE GENOMIC DNA]</scope>
    <source>
        <strain evidence="3">DSM 22288 / NBRC 105244 / SMSP</strain>
    </source>
</reference>
<dbReference type="GO" id="GO:0000271">
    <property type="term" value="P:polysaccharide biosynthetic process"/>
    <property type="evidence" value="ECO:0007669"/>
    <property type="project" value="TreeGrafter"/>
</dbReference>
<dbReference type="OrthoDB" id="10355at2157"/>
<dbReference type="EMBL" id="CP003167">
    <property type="protein sequence ID" value="AGB02457.1"/>
    <property type="molecule type" value="Genomic_DNA"/>
</dbReference>
<evidence type="ECO:0000313" key="3">
    <source>
        <dbReference type="Proteomes" id="UP000010824"/>
    </source>
</evidence>
<proteinExistence type="inferred from homology"/>
<dbReference type="HOGENOM" id="CLU_033332_7_2_2"/>
<dbReference type="SUPFAM" id="SSF53383">
    <property type="entry name" value="PLP-dependent transferases"/>
    <property type="match status" value="1"/>
</dbReference>
<evidence type="ECO:0000313" key="2">
    <source>
        <dbReference type="EMBL" id="AGB02457.1"/>
    </source>
</evidence>
<dbReference type="FunCoup" id="L0HCI8">
    <property type="interactions" value="2"/>
</dbReference>
<dbReference type="PANTHER" id="PTHR30244:SF34">
    <property type="entry name" value="DTDP-4-AMINO-4,6-DIDEOXYGALACTOSE TRANSAMINASE"/>
    <property type="match status" value="1"/>
</dbReference>
<dbReference type="Gene3D" id="3.90.1150.10">
    <property type="entry name" value="Aspartate Aminotransferase, domain 1"/>
    <property type="match status" value="1"/>
</dbReference>
<dbReference type="InParanoid" id="L0HCI8"/>
<dbReference type="KEGG" id="mfo:Metfor_1421"/>
<dbReference type="InterPro" id="IPR015422">
    <property type="entry name" value="PyrdxlP-dep_Trfase_small"/>
</dbReference>
<comment type="similarity">
    <text evidence="1">Belongs to the DegT/DnrJ/EryC1 family.</text>
</comment>
<dbReference type="PIRSF" id="PIRSF000390">
    <property type="entry name" value="PLP_StrS"/>
    <property type="match status" value="1"/>
</dbReference>
<dbReference type="InterPro" id="IPR015421">
    <property type="entry name" value="PyrdxlP-dep_Trfase_major"/>
</dbReference>
<dbReference type="STRING" id="593750.Metfor_1421"/>
<dbReference type="RefSeq" id="WP_015285420.1">
    <property type="nucleotide sequence ID" value="NC_019943.1"/>
</dbReference>